<proteinExistence type="predicted"/>
<comment type="caution">
    <text evidence="1">The sequence shown here is derived from an EMBL/GenBank/DDBJ whole genome shotgun (WGS) entry which is preliminary data.</text>
</comment>
<evidence type="ECO:0000313" key="2">
    <source>
        <dbReference type="Proteomes" id="UP000294335"/>
    </source>
</evidence>
<accession>A0AAQ1SSZ2</accession>
<gene>
    <name evidence="1" type="ORF">JV551A3_V1_830054</name>
</gene>
<organism evidence="1 2">
    <name type="scientific">Pseudomonas inefficax</name>
    <dbReference type="NCBI Taxonomy" id="2078786"/>
    <lineage>
        <taxon>Bacteria</taxon>
        <taxon>Pseudomonadati</taxon>
        <taxon>Pseudomonadota</taxon>
        <taxon>Gammaproteobacteria</taxon>
        <taxon>Pseudomonadales</taxon>
        <taxon>Pseudomonadaceae</taxon>
        <taxon>Pseudomonas</taxon>
    </lineage>
</organism>
<reference evidence="1 2" key="1">
    <citation type="submission" date="2018-02" db="EMBL/GenBank/DDBJ databases">
        <authorList>
            <person name="Dubost A."/>
        </authorList>
    </citation>
    <scope>NUCLEOTIDE SEQUENCE [LARGE SCALE GENOMIC DNA]</scope>
    <source>
        <strain evidence="2">JV551A3</strain>
    </source>
</reference>
<name>A0AAQ1SSZ2_9PSED</name>
<dbReference type="Proteomes" id="UP000294335">
    <property type="component" value="Unassembled WGS sequence"/>
</dbReference>
<evidence type="ECO:0000313" key="1">
    <source>
        <dbReference type="EMBL" id="SPO60357.1"/>
    </source>
</evidence>
<keyword evidence="2" id="KW-1185">Reference proteome</keyword>
<dbReference type="EMBL" id="OPYN01000083">
    <property type="protein sequence ID" value="SPO60357.1"/>
    <property type="molecule type" value="Genomic_DNA"/>
</dbReference>
<protein>
    <submittedName>
        <fullName evidence="1">Uncharacterized protein</fullName>
    </submittedName>
</protein>
<sequence>MQGPFSRALWHHLPHLFWRFCCQTLRFPNWEYAESLYSRPDLASQSKDSCTLQRQRAQTFRISLYYSFAYR</sequence>
<dbReference type="AlphaFoldDB" id="A0AAQ1SSZ2"/>